<proteinExistence type="predicted"/>
<feature type="compositionally biased region" description="Polar residues" evidence="1">
    <location>
        <begin position="1"/>
        <end position="17"/>
    </location>
</feature>
<reference evidence="3" key="1">
    <citation type="submission" date="2023-07" db="EMBL/GenBank/DDBJ databases">
        <authorList>
            <person name="Pelsma A.J. K."/>
        </authorList>
    </citation>
    <scope>NUCLEOTIDE SEQUENCE</scope>
</reference>
<keyword evidence="2" id="KW-0812">Transmembrane</keyword>
<protein>
    <submittedName>
        <fullName evidence="3">Uncharacterized protein</fullName>
    </submittedName>
</protein>
<gene>
    <name evidence="3" type="ORF">AMST5_02285</name>
</gene>
<evidence type="ECO:0000313" key="3">
    <source>
        <dbReference type="EMBL" id="CAJ0871027.1"/>
    </source>
</evidence>
<sequence>MSRLQFSLNPHGASQHTQRYEDRLHRIAGAPVTLAGKPAPKSPALLFKTIAALTVAAVLAASLAVWRIYHFPH</sequence>
<evidence type="ECO:0000256" key="1">
    <source>
        <dbReference type="SAM" id="MobiDB-lite"/>
    </source>
</evidence>
<name>A0AA48M0T9_9ZZZZ</name>
<organism evidence="3">
    <name type="scientific">freshwater sediment metagenome</name>
    <dbReference type="NCBI Taxonomy" id="556182"/>
    <lineage>
        <taxon>unclassified sequences</taxon>
        <taxon>metagenomes</taxon>
        <taxon>ecological metagenomes</taxon>
    </lineage>
</organism>
<keyword evidence="2" id="KW-1133">Transmembrane helix</keyword>
<feature type="transmembrane region" description="Helical" evidence="2">
    <location>
        <begin position="45"/>
        <end position="69"/>
    </location>
</feature>
<evidence type="ECO:0000256" key="2">
    <source>
        <dbReference type="SAM" id="Phobius"/>
    </source>
</evidence>
<keyword evidence="2" id="KW-0472">Membrane</keyword>
<dbReference type="AlphaFoldDB" id="A0AA48M0T9"/>
<feature type="region of interest" description="Disordered" evidence="1">
    <location>
        <begin position="1"/>
        <end position="20"/>
    </location>
</feature>
<accession>A0AA48M0T9</accession>
<dbReference type="EMBL" id="OY288114">
    <property type="protein sequence ID" value="CAJ0871027.1"/>
    <property type="molecule type" value="Genomic_DNA"/>
</dbReference>